<evidence type="ECO:0000313" key="1">
    <source>
        <dbReference type="EMBL" id="DAD32512.1"/>
    </source>
</evidence>
<organism evidence="1 2">
    <name type="scientific">Nelumbo nucifera</name>
    <name type="common">Sacred lotus</name>
    <dbReference type="NCBI Taxonomy" id="4432"/>
    <lineage>
        <taxon>Eukaryota</taxon>
        <taxon>Viridiplantae</taxon>
        <taxon>Streptophyta</taxon>
        <taxon>Embryophyta</taxon>
        <taxon>Tracheophyta</taxon>
        <taxon>Spermatophyta</taxon>
        <taxon>Magnoliopsida</taxon>
        <taxon>Proteales</taxon>
        <taxon>Nelumbonaceae</taxon>
        <taxon>Nelumbo</taxon>
    </lineage>
</organism>
<gene>
    <name evidence="1" type="ORF">HUJ06_011363</name>
</gene>
<accession>A0A822YJ44</accession>
<sequence length="46" mass="5279">MNPLSLMIQKRVDHGELHGVQVRRGFPVVSHLLFANDLLFFWCSIG</sequence>
<comment type="caution">
    <text evidence="1">The sequence shown here is derived from an EMBL/GenBank/DDBJ whole genome shotgun (WGS) entry which is preliminary data.</text>
</comment>
<keyword evidence="2" id="KW-1185">Reference proteome</keyword>
<dbReference type="EMBL" id="DUZY01000003">
    <property type="protein sequence ID" value="DAD32512.1"/>
    <property type="molecule type" value="Genomic_DNA"/>
</dbReference>
<reference evidence="1 2" key="1">
    <citation type="journal article" date="2020" name="Mol. Biol. Evol.">
        <title>Distinct Expression and Methylation Patterns for Genes with Different Fates following a Single Whole-Genome Duplication in Flowering Plants.</title>
        <authorList>
            <person name="Shi T."/>
            <person name="Rahmani R.S."/>
            <person name="Gugger P.F."/>
            <person name="Wang M."/>
            <person name="Li H."/>
            <person name="Zhang Y."/>
            <person name="Li Z."/>
            <person name="Wang Q."/>
            <person name="Van de Peer Y."/>
            <person name="Marchal K."/>
            <person name="Chen J."/>
        </authorList>
    </citation>
    <scope>NUCLEOTIDE SEQUENCE [LARGE SCALE GENOMIC DNA]</scope>
    <source>
        <tissue evidence="1">Leaf</tissue>
    </source>
</reference>
<evidence type="ECO:0000313" key="2">
    <source>
        <dbReference type="Proteomes" id="UP000607653"/>
    </source>
</evidence>
<name>A0A822YJ44_NELNU</name>
<protein>
    <submittedName>
        <fullName evidence="1">Uncharacterized protein</fullName>
    </submittedName>
</protein>
<dbReference type="AlphaFoldDB" id="A0A822YJ44"/>
<proteinExistence type="predicted"/>
<dbReference type="Proteomes" id="UP000607653">
    <property type="component" value="Unassembled WGS sequence"/>
</dbReference>